<feature type="region of interest" description="Disordered" evidence="1">
    <location>
        <begin position="358"/>
        <end position="379"/>
    </location>
</feature>
<protein>
    <recommendedName>
        <fullName evidence="2">SET domain-containing protein</fullName>
    </recommendedName>
</protein>
<dbReference type="InterPro" id="IPR001214">
    <property type="entry name" value="SET_dom"/>
</dbReference>
<feature type="domain" description="SET" evidence="2">
    <location>
        <begin position="70"/>
        <end position="452"/>
    </location>
</feature>
<feature type="compositionally biased region" description="Acidic residues" evidence="1">
    <location>
        <begin position="324"/>
        <end position="345"/>
    </location>
</feature>
<dbReference type="AlphaFoldDB" id="A0A9W7E5H2"/>
<feature type="compositionally biased region" description="Acidic residues" evidence="1">
    <location>
        <begin position="358"/>
        <end position="368"/>
    </location>
</feature>
<keyword evidence="4" id="KW-1185">Reference proteome</keyword>
<dbReference type="Proteomes" id="UP001165122">
    <property type="component" value="Unassembled WGS sequence"/>
</dbReference>
<evidence type="ECO:0000313" key="3">
    <source>
        <dbReference type="EMBL" id="GMH66393.1"/>
    </source>
</evidence>
<dbReference type="InterPro" id="IPR046341">
    <property type="entry name" value="SET_dom_sf"/>
</dbReference>
<feature type="compositionally biased region" description="Basic and acidic residues" evidence="1">
    <location>
        <begin position="23"/>
        <end position="36"/>
    </location>
</feature>
<dbReference type="PANTHER" id="PTHR12197:SF251">
    <property type="entry name" value="EG:BACR7C10.4 PROTEIN"/>
    <property type="match status" value="1"/>
</dbReference>
<dbReference type="OrthoDB" id="71872at2759"/>
<evidence type="ECO:0000313" key="4">
    <source>
        <dbReference type="Proteomes" id="UP001165122"/>
    </source>
</evidence>
<feature type="region of interest" description="Disordered" evidence="1">
    <location>
        <begin position="1"/>
        <end position="59"/>
    </location>
</feature>
<proteinExistence type="predicted"/>
<dbReference type="PROSITE" id="PS50280">
    <property type="entry name" value="SET"/>
    <property type="match status" value="1"/>
</dbReference>
<feature type="compositionally biased region" description="Polar residues" evidence="1">
    <location>
        <begin position="1"/>
        <end position="12"/>
    </location>
</feature>
<gene>
    <name evidence="3" type="ORF">TrLO_g10106</name>
</gene>
<comment type="caution">
    <text evidence="3">The sequence shown here is derived from an EMBL/GenBank/DDBJ whole genome shotgun (WGS) entry which is preliminary data.</text>
</comment>
<dbReference type="SUPFAM" id="SSF82199">
    <property type="entry name" value="SET domain"/>
    <property type="match status" value="1"/>
</dbReference>
<evidence type="ECO:0000256" key="1">
    <source>
        <dbReference type="SAM" id="MobiDB-lite"/>
    </source>
</evidence>
<sequence>MSNSVATESNEGQKTRKTSRKRGHDDEKNEISDKIIKRSLAKNSTPKSRPPSPTILRDPCISHTLKASNDQLALTTLPNRGRSLIASRFIPAGTTVLVEHPLVFAPLPGHGSLESRCEVCLRSALSVSEGGGGDAPKDGALVGPKLPSSSSLNCSSFSCTSCCTSSSSSTSPSSFLAWSSSTCPTQSLAYLLLVFLQSKNAHIDDFLSSYDHSPWTVCAPHDFTDADDIKDFRRSCLHVCKDGYARLNDTSISLSQWDALIGVVEKNAASILPNSPYRDAIEENINVGVEAAGEEREVEGFEEYAEKVGRHADEWFKEWGEGSDSNDSDDDEGDSEGNDDDNDEEIGFLEDEVIEDGDASADDDDASDASDTSADALAIDQNSPLASSLTRLVSAYNTLPPPEYTGLFPTLSIMNHSCDPNVEIVYQNGDYTSCTVAMRNIEKGEEVLHSYVCQEEMEDVRERRKRLKRQHGFVCDCGKCVEQSRELNLELKEQEELVNKAKKRKTG</sequence>
<accession>A0A9W7E5H2</accession>
<dbReference type="EMBL" id="BRXW01000561">
    <property type="protein sequence ID" value="GMH66393.1"/>
    <property type="molecule type" value="Genomic_DNA"/>
</dbReference>
<dbReference type="PANTHER" id="PTHR12197">
    <property type="entry name" value="HISTONE-LYSINE N-METHYLTRANSFERASE SMYD"/>
    <property type="match status" value="1"/>
</dbReference>
<dbReference type="Pfam" id="PF00856">
    <property type="entry name" value="SET"/>
    <property type="match status" value="1"/>
</dbReference>
<feature type="region of interest" description="Disordered" evidence="1">
    <location>
        <begin position="318"/>
        <end position="345"/>
    </location>
</feature>
<evidence type="ECO:0000259" key="2">
    <source>
        <dbReference type="PROSITE" id="PS50280"/>
    </source>
</evidence>
<dbReference type="CDD" id="cd20071">
    <property type="entry name" value="SET_SMYD"/>
    <property type="match status" value="1"/>
</dbReference>
<feature type="compositionally biased region" description="Low complexity" evidence="1">
    <location>
        <begin position="369"/>
        <end position="379"/>
    </location>
</feature>
<name>A0A9W7E5H2_9STRA</name>
<dbReference type="Gene3D" id="2.170.270.10">
    <property type="entry name" value="SET domain"/>
    <property type="match status" value="1"/>
</dbReference>
<dbReference type="InterPro" id="IPR050869">
    <property type="entry name" value="H3K4_H4K5_MeTrfase"/>
</dbReference>
<dbReference type="SMART" id="SM00317">
    <property type="entry name" value="SET"/>
    <property type="match status" value="1"/>
</dbReference>
<organism evidence="3 4">
    <name type="scientific">Triparma laevis f. longispina</name>
    <dbReference type="NCBI Taxonomy" id="1714387"/>
    <lineage>
        <taxon>Eukaryota</taxon>
        <taxon>Sar</taxon>
        <taxon>Stramenopiles</taxon>
        <taxon>Ochrophyta</taxon>
        <taxon>Bolidophyceae</taxon>
        <taxon>Parmales</taxon>
        <taxon>Triparmaceae</taxon>
        <taxon>Triparma</taxon>
    </lineage>
</organism>
<dbReference type="GO" id="GO:0005634">
    <property type="term" value="C:nucleus"/>
    <property type="evidence" value="ECO:0007669"/>
    <property type="project" value="TreeGrafter"/>
</dbReference>
<reference evidence="4" key="1">
    <citation type="journal article" date="2023" name="Commun. Biol.">
        <title>Genome analysis of Parmales, the sister group of diatoms, reveals the evolutionary specialization of diatoms from phago-mixotrophs to photoautotrophs.</title>
        <authorList>
            <person name="Ban H."/>
            <person name="Sato S."/>
            <person name="Yoshikawa S."/>
            <person name="Yamada K."/>
            <person name="Nakamura Y."/>
            <person name="Ichinomiya M."/>
            <person name="Sato N."/>
            <person name="Blanc-Mathieu R."/>
            <person name="Endo H."/>
            <person name="Kuwata A."/>
            <person name="Ogata H."/>
        </authorList>
    </citation>
    <scope>NUCLEOTIDE SEQUENCE [LARGE SCALE GENOMIC DNA]</scope>
    <source>
        <strain evidence="4">NIES 3700</strain>
    </source>
</reference>